<dbReference type="OrthoDB" id="10264585at2759"/>
<evidence type="ECO:0000259" key="5">
    <source>
        <dbReference type="Pfam" id="PF00587"/>
    </source>
</evidence>
<dbReference type="Pfam" id="PF00587">
    <property type="entry name" value="tRNA-synt_2b"/>
    <property type="match status" value="1"/>
</dbReference>
<evidence type="ECO:0000313" key="7">
    <source>
        <dbReference type="EMBL" id="PIO66807.1"/>
    </source>
</evidence>
<evidence type="ECO:0000256" key="2">
    <source>
        <dbReference type="PIRSR" id="PIRSR001529-1"/>
    </source>
</evidence>
<reference evidence="7 8" key="1">
    <citation type="submission" date="2015-09" db="EMBL/GenBank/DDBJ databases">
        <title>Draft genome of the parasitic nematode Teladorsagia circumcincta isolate WARC Sus (inbred).</title>
        <authorList>
            <person name="Mitreva M."/>
        </authorList>
    </citation>
    <scope>NUCLEOTIDE SEQUENCE [LARGE SCALE GENOMIC DNA]</scope>
    <source>
        <strain evidence="7 8">S</strain>
    </source>
</reference>
<evidence type="ECO:0000256" key="4">
    <source>
        <dbReference type="SAM" id="MobiDB-lite"/>
    </source>
</evidence>
<organism evidence="7 8">
    <name type="scientific">Teladorsagia circumcincta</name>
    <name type="common">Brown stomach worm</name>
    <name type="synonym">Ostertagia circumcincta</name>
    <dbReference type="NCBI Taxonomy" id="45464"/>
    <lineage>
        <taxon>Eukaryota</taxon>
        <taxon>Metazoa</taxon>
        <taxon>Ecdysozoa</taxon>
        <taxon>Nematoda</taxon>
        <taxon>Chromadorea</taxon>
        <taxon>Rhabditida</taxon>
        <taxon>Rhabditina</taxon>
        <taxon>Rhabditomorpha</taxon>
        <taxon>Strongyloidea</taxon>
        <taxon>Trichostrongylidae</taxon>
        <taxon>Teladorsagia</taxon>
    </lineage>
</organism>
<dbReference type="AlphaFoldDB" id="A0A2G9U958"/>
<dbReference type="GO" id="GO:0006434">
    <property type="term" value="P:seryl-tRNA aminoacylation"/>
    <property type="evidence" value="ECO:0007669"/>
    <property type="project" value="InterPro"/>
</dbReference>
<dbReference type="GO" id="GO:0004828">
    <property type="term" value="F:serine-tRNA ligase activity"/>
    <property type="evidence" value="ECO:0007669"/>
    <property type="project" value="InterPro"/>
</dbReference>
<dbReference type="InterPro" id="IPR045864">
    <property type="entry name" value="aa-tRNA-synth_II/BPL/LPL"/>
</dbReference>
<proteinExistence type="inferred from homology"/>
<evidence type="ECO:0000256" key="3">
    <source>
        <dbReference type="PIRSR" id="PIRSR001529-2"/>
    </source>
</evidence>
<protein>
    <submittedName>
        <fullName evidence="7">Serine--tRNA ligase domain protein</fullName>
    </submittedName>
</protein>
<keyword evidence="3" id="KW-0067">ATP-binding</keyword>
<dbReference type="GO" id="GO:0005524">
    <property type="term" value="F:ATP binding"/>
    <property type="evidence" value="ECO:0007669"/>
    <property type="project" value="UniProtKB-KW"/>
</dbReference>
<dbReference type="Proteomes" id="UP000230423">
    <property type="component" value="Unassembled WGS sequence"/>
</dbReference>
<comment type="similarity">
    <text evidence="1">Belongs to the class-II aminoacyl-tRNA synthetase family. Type-1 seryl-tRNA synthetase subfamily.</text>
</comment>
<dbReference type="Pfam" id="PF02403">
    <property type="entry name" value="Seryl_tRNA_N"/>
    <property type="match status" value="1"/>
</dbReference>
<dbReference type="FunFam" id="1.10.287.40:FF:000002">
    <property type="entry name" value="Serine--tRNA ligase, cytoplasmic"/>
    <property type="match status" value="1"/>
</dbReference>
<feature type="domain" description="Serine-tRNA synthetase type1 N-terminal" evidence="6">
    <location>
        <begin position="19"/>
        <end position="85"/>
    </location>
</feature>
<dbReference type="PANTHER" id="PTHR11778">
    <property type="entry name" value="SERYL-TRNA SYNTHETASE"/>
    <property type="match status" value="1"/>
</dbReference>
<feature type="binding site" evidence="2">
    <location>
        <position position="275"/>
    </location>
    <ligand>
        <name>L-serine</name>
        <dbReference type="ChEBI" id="CHEBI:33384"/>
    </ligand>
</feature>
<keyword evidence="8" id="KW-1185">Reference proteome</keyword>
<dbReference type="InterPro" id="IPR010978">
    <property type="entry name" value="tRNA-bd_arm"/>
</dbReference>
<dbReference type="SUPFAM" id="SSF46589">
    <property type="entry name" value="tRNA-binding arm"/>
    <property type="match status" value="1"/>
</dbReference>
<keyword evidence="3" id="KW-0547">Nucleotide-binding</keyword>
<dbReference type="Gene3D" id="1.10.287.40">
    <property type="entry name" value="Serine-tRNA synthetase, tRNA binding domain"/>
    <property type="match status" value="1"/>
</dbReference>
<keyword evidence="7" id="KW-0436">Ligase</keyword>
<dbReference type="InterPro" id="IPR015866">
    <property type="entry name" value="Ser-tRNA-synth_1_N"/>
</dbReference>
<dbReference type="InterPro" id="IPR002317">
    <property type="entry name" value="Ser-tRNA-ligase_type_1"/>
</dbReference>
<evidence type="ECO:0000256" key="1">
    <source>
        <dbReference type="ARBA" id="ARBA00010728"/>
    </source>
</evidence>
<dbReference type="PIRSF" id="PIRSF001529">
    <property type="entry name" value="Ser-tRNA-synth_IIa"/>
    <property type="match status" value="1"/>
</dbReference>
<feature type="domain" description="Aminoacyl-tRNA synthetase class II (G/ P/ S/T)" evidence="5">
    <location>
        <begin position="291"/>
        <end position="359"/>
    </location>
</feature>
<feature type="binding site" evidence="3">
    <location>
        <begin position="338"/>
        <end position="341"/>
    </location>
    <ligand>
        <name>ATP</name>
        <dbReference type="ChEBI" id="CHEBI:30616"/>
    </ligand>
</feature>
<gene>
    <name evidence="7" type="ORF">TELCIR_11463</name>
</gene>
<dbReference type="SUPFAM" id="SSF55681">
    <property type="entry name" value="Class II aaRS and biotin synthetases"/>
    <property type="match status" value="1"/>
</dbReference>
<dbReference type="InterPro" id="IPR002314">
    <property type="entry name" value="aa-tRNA-synt_IIb"/>
</dbReference>
<name>A0A2G9U958_TELCI</name>
<dbReference type="Gene3D" id="3.30.930.10">
    <property type="entry name" value="Bira Bifunctional Protein, Domain 2"/>
    <property type="match status" value="2"/>
</dbReference>
<feature type="region of interest" description="Disordered" evidence="4">
    <location>
        <begin position="1"/>
        <end position="29"/>
    </location>
</feature>
<accession>A0A2G9U958</accession>
<dbReference type="InterPro" id="IPR042103">
    <property type="entry name" value="SerRS_1_N_sf"/>
</dbReference>
<dbReference type="EMBL" id="KZ348013">
    <property type="protein sequence ID" value="PIO66807.1"/>
    <property type="molecule type" value="Genomic_DNA"/>
</dbReference>
<sequence>MHRINGMGAYFKERRSGGNPELIRSSQRQRYSDPSIVDKVIELDQAWRKERFLLDVLNRQKNVLSKAIGEKMKKKEAQGTDENVDGSIISQLESLKMEDLSALTVTQIKKLRVLLDEKMNDTKLSMEQLEEDRHQSLIQIGNIVHHSVPVSDDEANNRVERTHGDITSRKKYSHVDLVVMIDGFDGERGTTVAGGRGYFLKGPLVFLEQAIIQLALQKLGEKGFTPLYTPFFMRKEVMQEVAQLNQFDEELYKVCGKGSEVLGDSSVDEKYLIATSEQPIAAFHRNEWIKMIFNAEEYCQLLGIPYQIVCIVSGELNNAASKKLDLEAWFPGSGAFRELVSCSNCTDYQARRLKVRYGMTKKWMVLHPFMPEKYRTFIPFVKPAPIDEEVKKKGGK</sequence>
<evidence type="ECO:0000259" key="6">
    <source>
        <dbReference type="Pfam" id="PF02403"/>
    </source>
</evidence>
<evidence type="ECO:0000313" key="8">
    <source>
        <dbReference type="Proteomes" id="UP000230423"/>
    </source>
</evidence>